<dbReference type="KEGG" id="xbc:ELE36_00530"/>
<dbReference type="InterPro" id="IPR025202">
    <property type="entry name" value="PLD-like_dom"/>
</dbReference>
<dbReference type="SUPFAM" id="SSF56024">
    <property type="entry name" value="Phospholipase D/nuclease"/>
    <property type="match status" value="2"/>
</dbReference>
<dbReference type="Pfam" id="PF13091">
    <property type="entry name" value="PLDc_2"/>
    <property type="match status" value="2"/>
</dbReference>
<dbReference type="PANTHER" id="PTHR21248:SF12">
    <property type="entry name" value="CARDIOLIPIN SYNTHASE C"/>
    <property type="match status" value="1"/>
</dbReference>
<gene>
    <name evidence="2" type="ORF">ELE36_00530</name>
</gene>
<dbReference type="CDD" id="cd09113">
    <property type="entry name" value="PLDc_ymdC_like_2"/>
    <property type="match status" value="1"/>
</dbReference>
<dbReference type="GO" id="GO:0030572">
    <property type="term" value="F:phosphatidyltransferase activity"/>
    <property type="evidence" value="ECO:0007669"/>
    <property type="project" value="UniProtKB-ARBA"/>
</dbReference>
<dbReference type="EMBL" id="CP035704">
    <property type="protein sequence ID" value="QBB68983.1"/>
    <property type="molecule type" value="Genomic_DNA"/>
</dbReference>
<dbReference type="SMART" id="SM00155">
    <property type="entry name" value="PLDc"/>
    <property type="match status" value="2"/>
</dbReference>
<dbReference type="PANTHER" id="PTHR21248">
    <property type="entry name" value="CARDIOLIPIN SYNTHASE"/>
    <property type="match status" value="1"/>
</dbReference>
<dbReference type="PROSITE" id="PS51257">
    <property type="entry name" value="PROKAR_LIPOPROTEIN"/>
    <property type="match status" value="1"/>
</dbReference>
<evidence type="ECO:0000259" key="1">
    <source>
        <dbReference type="PROSITE" id="PS50035"/>
    </source>
</evidence>
<name>A0A411HER9_9GAMM</name>
<dbReference type="Proteomes" id="UP000291562">
    <property type="component" value="Chromosome"/>
</dbReference>
<evidence type="ECO:0000313" key="2">
    <source>
        <dbReference type="EMBL" id="QBB68983.1"/>
    </source>
</evidence>
<reference evidence="2 3" key="1">
    <citation type="submission" date="2019-01" db="EMBL/GenBank/DDBJ databases">
        <title>Pseudolysobacter antarctica gen. nov., sp. nov., isolated from Fildes Peninsula, Antarctica.</title>
        <authorList>
            <person name="Wei Z."/>
            <person name="Peng F."/>
        </authorList>
    </citation>
    <scope>NUCLEOTIDE SEQUENCE [LARGE SCALE GENOMIC DNA]</scope>
    <source>
        <strain evidence="2 3">AQ6-296</strain>
    </source>
</reference>
<dbReference type="PROSITE" id="PS50035">
    <property type="entry name" value="PLD"/>
    <property type="match status" value="2"/>
</dbReference>
<dbReference type="AlphaFoldDB" id="A0A411HER9"/>
<accession>A0A411HER9</accession>
<dbReference type="InterPro" id="IPR001736">
    <property type="entry name" value="PLipase_D/transphosphatidylase"/>
</dbReference>
<dbReference type="CDD" id="cd09111">
    <property type="entry name" value="PLDc_ymdC_like_1"/>
    <property type="match status" value="1"/>
</dbReference>
<feature type="domain" description="PLD phosphodiesterase" evidence="1">
    <location>
        <begin position="408"/>
        <end position="435"/>
    </location>
</feature>
<dbReference type="OrthoDB" id="9814092at2"/>
<sequence length="525" mass="57463">MRIFIHLLVATLVAMTAVGCSGLRPDFVKQASTALPPVVDTPSARYIASELNGHAEQSGFRLLGNNINALLSRVALADHAQHSLDLQYYIFHNDATGRLIAQHLLAAADRGVRVRILLDDLNLTDEDRLLDALDAHENIEIRRFNPFQTRAPSMLSKVAQFALEGRRLNRRMHNKSFIADNTAAIIGGRNIGADYFGADKETNFRDLDLVAIGPVVKEASQIFDDYWNCDAAFPVAAYKNTRDTPPDLARLRSTLQHDARAFEQSDYALASLEELPNGATADRRGEWFWGAATVIADQPEKIDARDDNPALRIGPKLKTMIDAAQTEVLVMSPYFVPGDSGASFLSALAQRGVSTKILTNSLAATDEPAAHTGYARYRHRLLEGGVQLYELRPAPGEKQSATAHGTSSGVSLHAKAVVGDDEHVFIGSMNMDQRSKLLNTEMGVIIDSPALAHAVKKFFDDASAPQNAFHVVLQDSPDTNAHAAKMSWLWSKDGATMSADSEPDATKGRRFEVFMLRLLPIEGLL</sequence>
<keyword evidence="3" id="KW-1185">Reference proteome</keyword>
<protein>
    <submittedName>
        <fullName evidence="2">Phospholipase D family protein</fullName>
    </submittedName>
</protein>
<proteinExistence type="predicted"/>
<dbReference type="Gene3D" id="3.30.870.10">
    <property type="entry name" value="Endonuclease Chain A"/>
    <property type="match status" value="2"/>
</dbReference>
<evidence type="ECO:0000313" key="3">
    <source>
        <dbReference type="Proteomes" id="UP000291562"/>
    </source>
</evidence>
<feature type="domain" description="PLD phosphodiesterase" evidence="1">
    <location>
        <begin position="168"/>
        <end position="195"/>
    </location>
</feature>
<dbReference type="RefSeq" id="WP_129831234.1">
    <property type="nucleotide sequence ID" value="NZ_CP035704.1"/>
</dbReference>
<dbReference type="GO" id="GO:0032049">
    <property type="term" value="P:cardiolipin biosynthetic process"/>
    <property type="evidence" value="ECO:0007669"/>
    <property type="project" value="UniProtKB-ARBA"/>
</dbReference>
<organism evidence="2 3">
    <name type="scientific">Pseudolysobacter antarcticus</name>
    <dbReference type="NCBI Taxonomy" id="2511995"/>
    <lineage>
        <taxon>Bacteria</taxon>
        <taxon>Pseudomonadati</taxon>
        <taxon>Pseudomonadota</taxon>
        <taxon>Gammaproteobacteria</taxon>
        <taxon>Lysobacterales</taxon>
        <taxon>Rhodanobacteraceae</taxon>
        <taxon>Pseudolysobacter</taxon>
    </lineage>
</organism>